<dbReference type="PANTHER" id="PTHR31414:SF15">
    <property type="entry name" value="PLASMA MEMBRANE FUSION PROTEIN"/>
    <property type="match status" value="1"/>
</dbReference>
<accession>A0ABD1XKX2</accession>
<dbReference type="InterPro" id="IPR040283">
    <property type="entry name" value="DDB_G0292058-like"/>
</dbReference>
<feature type="transmembrane region" description="Helical" evidence="1">
    <location>
        <begin position="21"/>
        <end position="41"/>
    </location>
</feature>
<feature type="transmembrane region" description="Helical" evidence="1">
    <location>
        <begin position="313"/>
        <end position="338"/>
    </location>
</feature>
<dbReference type="AlphaFoldDB" id="A0ABD1XKX2"/>
<proteinExistence type="predicted"/>
<evidence type="ECO:0000313" key="2">
    <source>
        <dbReference type="EMBL" id="KAL2609430.1"/>
    </source>
</evidence>
<keyword evidence="1" id="KW-0812">Transmembrane</keyword>
<keyword evidence="1" id="KW-0472">Membrane</keyword>
<organism evidence="2 3">
    <name type="scientific">Riccia fluitans</name>
    <dbReference type="NCBI Taxonomy" id="41844"/>
    <lineage>
        <taxon>Eukaryota</taxon>
        <taxon>Viridiplantae</taxon>
        <taxon>Streptophyta</taxon>
        <taxon>Embryophyta</taxon>
        <taxon>Marchantiophyta</taxon>
        <taxon>Marchantiopsida</taxon>
        <taxon>Marchantiidae</taxon>
        <taxon>Marchantiales</taxon>
        <taxon>Ricciaceae</taxon>
        <taxon>Riccia</taxon>
    </lineage>
</organism>
<feature type="transmembrane region" description="Helical" evidence="1">
    <location>
        <begin position="133"/>
        <end position="159"/>
    </location>
</feature>
<keyword evidence="3" id="KW-1185">Reference proteome</keyword>
<dbReference type="Proteomes" id="UP001605036">
    <property type="component" value="Unassembled WGS sequence"/>
</dbReference>
<comment type="caution">
    <text evidence="2">The sequence shown here is derived from an EMBL/GenBank/DDBJ whole genome shotgun (WGS) entry which is preliminary data.</text>
</comment>
<keyword evidence="1" id="KW-1133">Transmembrane helix</keyword>
<evidence type="ECO:0000313" key="3">
    <source>
        <dbReference type="Proteomes" id="UP001605036"/>
    </source>
</evidence>
<gene>
    <name evidence="2" type="ORF">R1flu_028003</name>
</gene>
<feature type="transmembrane region" description="Helical" evidence="1">
    <location>
        <begin position="283"/>
        <end position="306"/>
    </location>
</feature>
<evidence type="ECO:0000256" key="1">
    <source>
        <dbReference type="SAM" id="Phobius"/>
    </source>
</evidence>
<sequence>MTGCRICLVGGGGSGFGRKQISFLLLVLFLQFVAFGTSAAGSSFSSFPVALLEDDDASIDGEGGYFTPVQNAVRHLLQTTGNGNMIEMNGTFLLAANRTNRRDPLDNFHIYRGGWNIQDKHYWGSVGYTGLPAFIVALIWAALGLLGLLFLLCCCCFCGSRKQPEYDHGRCGYIIPIILLLFFTAVAVAGCAVLYRGQSRFNDTLENTLDFVVLQSETTEQGLRRVSRNLTRAADINIDNLFTLPAADKAEIVTLNRQLNDSANTLRDETRKNADDIKHIINIVRIALMVVAAVMLLLVLLGLLFAACGIRSIVYLLVFLGWILVTGTWILCGIFILLNNAIGDTCVAMEEWVARPFANTTLDEILPCADPATANSALVNSKDYTDQIITLANQGITRIANGNFPPGTPTYYNQSGPLVPTLCDIYGPAPDYNLQSCSAPNLTLEAAPANWSSYVCISNDAGICQTQGRLTNSSYRQLSTAADIGQSLFVDGNFLVSVANCSFVRDTFTVIRGTYCHNLRKYAKWVWIGLILVSGGAMLSILLWMVYIRRKRYRYAPGKNGKAPPVYNGSAPNS</sequence>
<feature type="transmembrane region" description="Helical" evidence="1">
    <location>
        <begin position="171"/>
        <end position="195"/>
    </location>
</feature>
<dbReference type="EMBL" id="JBHFFA010000008">
    <property type="protein sequence ID" value="KAL2609430.1"/>
    <property type="molecule type" value="Genomic_DNA"/>
</dbReference>
<name>A0ABD1XKX2_9MARC</name>
<dbReference type="PANTHER" id="PTHR31414">
    <property type="entry name" value="TRANSMEMBRANE PROTEIN DDB_G0292058"/>
    <property type="match status" value="1"/>
</dbReference>
<feature type="transmembrane region" description="Helical" evidence="1">
    <location>
        <begin position="525"/>
        <end position="547"/>
    </location>
</feature>
<protein>
    <submittedName>
        <fullName evidence="2">Uncharacterized protein</fullName>
    </submittedName>
</protein>
<reference evidence="2 3" key="1">
    <citation type="submission" date="2024-09" db="EMBL/GenBank/DDBJ databases">
        <title>Chromosome-scale assembly of Riccia fluitans.</title>
        <authorList>
            <person name="Paukszto L."/>
            <person name="Sawicki J."/>
            <person name="Karawczyk K."/>
            <person name="Piernik-Szablinska J."/>
            <person name="Szczecinska M."/>
            <person name="Mazdziarz M."/>
        </authorList>
    </citation>
    <scope>NUCLEOTIDE SEQUENCE [LARGE SCALE GENOMIC DNA]</scope>
    <source>
        <strain evidence="2">Rf_01</strain>
        <tissue evidence="2">Aerial parts of the thallus</tissue>
    </source>
</reference>